<sequence length="328" mass="36839">MSELLTTAHEVITRAILPAVFSWKSLALILAVINLKNLPFAWHVNQPPLPPPPQPAPPPDLPSLPNRPPPPTTKETTPTHPVFTPHVLHTHNSPWETDYNFHKSNSTYFSDLDISRTALVTRVYTPGFTLVSAQLDKELPHATQEAGRENAGKKVYIALGSTFCSFKREIKPLERFEVVSRVVAWDRKWVYVLSSFVGRRGRRGERVVFAAAVSKYVVKKGWLTISPERVLRASGFLPERTETEGEGEGEGVLVEQDEETETLEEISAGDGSEVGDKGKMEEVRQGNVGSWSKDDWTWGKIEEERLRGLKVVEGYAGLDDKLFSEWER</sequence>
<feature type="compositionally biased region" description="Basic and acidic residues" evidence="2">
    <location>
        <begin position="274"/>
        <end position="284"/>
    </location>
</feature>
<dbReference type="EMBL" id="MSFL01000018">
    <property type="protein sequence ID" value="PWY77397.1"/>
    <property type="molecule type" value="Genomic_DNA"/>
</dbReference>
<comment type="similarity">
    <text evidence="1">Belongs to the lcsJ thioesterase family.</text>
</comment>
<dbReference type="OrthoDB" id="265761at2759"/>
<proteinExistence type="inferred from homology"/>
<evidence type="ECO:0008006" key="5">
    <source>
        <dbReference type="Google" id="ProtNLM"/>
    </source>
</evidence>
<name>A0A317VWK7_9EURO</name>
<dbReference type="PANTHER" id="PTHR12475:SF4">
    <property type="entry name" value="PROTEIN THEM6"/>
    <property type="match status" value="1"/>
</dbReference>
<comment type="caution">
    <text evidence="3">The sequence shown here is derived from an EMBL/GenBank/DDBJ whole genome shotgun (WGS) entry which is preliminary data.</text>
</comment>
<reference evidence="3 4" key="1">
    <citation type="submission" date="2016-12" db="EMBL/GenBank/DDBJ databases">
        <title>The genomes of Aspergillus section Nigri reveals drivers in fungal speciation.</title>
        <authorList>
            <consortium name="DOE Joint Genome Institute"/>
            <person name="Vesth T.C."/>
            <person name="Nybo J."/>
            <person name="Theobald S."/>
            <person name="Brandl J."/>
            <person name="Frisvad J.C."/>
            <person name="Nielsen K.F."/>
            <person name="Lyhne E.K."/>
            <person name="Kogle M.E."/>
            <person name="Kuo A."/>
            <person name="Riley R."/>
            <person name="Clum A."/>
            <person name="Nolan M."/>
            <person name="Lipzen A."/>
            <person name="Salamov A."/>
            <person name="Henrissat B."/>
            <person name="Wiebenga A."/>
            <person name="De Vries R.P."/>
            <person name="Grigoriev I.V."/>
            <person name="Mortensen U.H."/>
            <person name="Andersen M.R."/>
            <person name="Baker S.E."/>
        </authorList>
    </citation>
    <scope>NUCLEOTIDE SEQUENCE [LARGE SCALE GENOMIC DNA]</scope>
    <source>
        <strain evidence="3 4">CBS 117.55</strain>
    </source>
</reference>
<dbReference type="Gene3D" id="3.10.129.10">
    <property type="entry name" value="Hotdog Thioesterase"/>
    <property type="match status" value="1"/>
</dbReference>
<accession>A0A317VWK7</accession>
<dbReference type="SUPFAM" id="SSF54637">
    <property type="entry name" value="Thioesterase/thiol ester dehydrase-isomerase"/>
    <property type="match status" value="1"/>
</dbReference>
<protein>
    <recommendedName>
        <fullName evidence="5">Thioesterase/thiol ester dehydrase-isomerase</fullName>
    </recommendedName>
</protein>
<feature type="compositionally biased region" description="Pro residues" evidence="2">
    <location>
        <begin position="49"/>
        <end position="72"/>
    </location>
</feature>
<evidence type="ECO:0000256" key="1">
    <source>
        <dbReference type="ARBA" id="ARBA00038476"/>
    </source>
</evidence>
<evidence type="ECO:0000313" key="3">
    <source>
        <dbReference type="EMBL" id="PWY77397.1"/>
    </source>
</evidence>
<evidence type="ECO:0000313" key="4">
    <source>
        <dbReference type="Proteomes" id="UP000247233"/>
    </source>
</evidence>
<evidence type="ECO:0000256" key="2">
    <source>
        <dbReference type="SAM" id="MobiDB-lite"/>
    </source>
</evidence>
<feature type="region of interest" description="Disordered" evidence="2">
    <location>
        <begin position="267"/>
        <end position="290"/>
    </location>
</feature>
<dbReference type="AlphaFoldDB" id="A0A317VWK7"/>
<dbReference type="InterPro" id="IPR051490">
    <property type="entry name" value="THEM6_lcsJ_thioesterase"/>
</dbReference>
<dbReference type="VEuPathDB" id="FungiDB:BO70DRAFT_430339"/>
<organism evidence="3 4">
    <name type="scientific">Aspergillus heteromorphus CBS 117.55</name>
    <dbReference type="NCBI Taxonomy" id="1448321"/>
    <lineage>
        <taxon>Eukaryota</taxon>
        <taxon>Fungi</taxon>
        <taxon>Dikarya</taxon>
        <taxon>Ascomycota</taxon>
        <taxon>Pezizomycotina</taxon>
        <taxon>Eurotiomycetes</taxon>
        <taxon>Eurotiomycetidae</taxon>
        <taxon>Eurotiales</taxon>
        <taxon>Aspergillaceae</taxon>
        <taxon>Aspergillus</taxon>
        <taxon>Aspergillus subgen. Circumdati</taxon>
    </lineage>
</organism>
<feature type="region of interest" description="Disordered" evidence="2">
    <location>
        <begin position="49"/>
        <end position="80"/>
    </location>
</feature>
<dbReference type="PANTHER" id="PTHR12475">
    <property type="match status" value="1"/>
</dbReference>
<dbReference type="InterPro" id="IPR029069">
    <property type="entry name" value="HotDog_dom_sf"/>
</dbReference>
<keyword evidence="4" id="KW-1185">Reference proteome</keyword>
<dbReference type="Proteomes" id="UP000247233">
    <property type="component" value="Unassembled WGS sequence"/>
</dbReference>
<dbReference type="GeneID" id="37070389"/>
<dbReference type="Pfam" id="PF13279">
    <property type="entry name" value="4HBT_2"/>
    <property type="match status" value="1"/>
</dbReference>
<gene>
    <name evidence="3" type="ORF">BO70DRAFT_430339</name>
</gene>
<dbReference type="RefSeq" id="XP_025397970.1">
    <property type="nucleotide sequence ID" value="XM_025548152.1"/>
</dbReference>